<protein>
    <recommendedName>
        <fullName evidence="3">Chromosome partitioning protein ParA</fullName>
    </recommendedName>
</protein>
<reference evidence="1 2" key="1">
    <citation type="journal article" date="2022" name="IScience">
        <title>An ultrasensitive nanofiber-based assay for enzymatic hydrolysis and deep-sea microbial degradation of cellulose.</title>
        <authorList>
            <person name="Tsudome M."/>
            <person name="Tachioka M."/>
            <person name="Miyazaki M."/>
            <person name="Uchimura K."/>
            <person name="Tsuda M."/>
            <person name="Takaki Y."/>
            <person name="Deguchi S."/>
        </authorList>
    </citation>
    <scope>NUCLEOTIDE SEQUENCE [LARGE SCALE GENOMIC DNA]</scope>
    <source>
        <strain evidence="1 2">GE09</strain>
    </source>
</reference>
<evidence type="ECO:0008006" key="3">
    <source>
        <dbReference type="Google" id="ProtNLM"/>
    </source>
</evidence>
<dbReference type="RefSeq" id="WP_236983871.1">
    <property type="nucleotide sequence ID" value="NZ_AP023086.1"/>
</dbReference>
<organism evidence="1 2">
    <name type="scientific">Marinagarivorans cellulosilyticus</name>
    <dbReference type="NCBI Taxonomy" id="2721545"/>
    <lineage>
        <taxon>Bacteria</taxon>
        <taxon>Pseudomonadati</taxon>
        <taxon>Pseudomonadota</taxon>
        <taxon>Gammaproteobacteria</taxon>
        <taxon>Cellvibrionales</taxon>
        <taxon>Cellvibrionaceae</taxon>
        <taxon>Marinagarivorans</taxon>
    </lineage>
</organism>
<dbReference type="InterPro" id="IPR010775">
    <property type="entry name" value="DUF1365"/>
</dbReference>
<keyword evidence="2" id="KW-1185">Reference proteome</keyword>
<dbReference type="AlphaFoldDB" id="A0AAN1WK07"/>
<evidence type="ECO:0000313" key="2">
    <source>
        <dbReference type="Proteomes" id="UP001320119"/>
    </source>
</evidence>
<accession>A0AAN1WK07</accession>
<dbReference type="EMBL" id="AP023086">
    <property type="protein sequence ID" value="BCD99028.1"/>
    <property type="molecule type" value="Genomic_DNA"/>
</dbReference>
<dbReference type="Proteomes" id="UP001320119">
    <property type="component" value="Chromosome"/>
</dbReference>
<dbReference type="KEGG" id="marq:MARGE09_P3229"/>
<proteinExistence type="predicted"/>
<dbReference type="PANTHER" id="PTHR33973">
    <property type="entry name" value="OS07G0153300 PROTEIN"/>
    <property type="match status" value="1"/>
</dbReference>
<dbReference type="Pfam" id="PF07103">
    <property type="entry name" value="DUF1365"/>
    <property type="match status" value="1"/>
</dbReference>
<evidence type="ECO:0000313" key="1">
    <source>
        <dbReference type="EMBL" id="BCD99028.1"/>
    </source>
</evidence>
<name>A0AAN1WK07_9GAMM</name>
<gene>
    <name evidence="1" type="ORF">MARGE09_P3229</name>
</gene>
<dbReference type="PANTHER" id="PTHR33973:SF4">
    <property type="entry name" value="OS07G0153300 PROTEIN"/>
    <property type="match status" value="1"/>
</dbReference>
<sequence length="269" mass="31296">MNDQLASRVYEGWVRHRRYLPRQHVFKYKVFMMYLDLSEIDAVVNLSRFWTRNKLGLARFSRKDFMGDPATPLDNCVRDLVEAKLGFRPSGPIRVLANLRYFGYCTNPLTTYYCFDVTGERLEAIVAEVTNTPWNERHAYVLHVDSSDKFRCSFKKQFHVSPFNPLAMEYRWFSNVPAEHLSIHLENWQSAAPLLPANQEQILAIEQDRVMDATIQLTASEISGKKLNRLLIAYPLMTVKVISAIYWQALKLALKRVPFYSHPNIKACD</sequence>